<accession>J0WVH4</accession>
<name>J0WVH4_AURST</name>
<evidence type="ECO:0000313" key="1">
    <source>
        <dbReference type="EMBL" id="EJD38114.1"/>
    </source>
</evidence>
<gene>
    <name evidence="1" type="ORF">AURDEDRAFT_129070</name>
</gene>
<dbReference type="OrthoDB" id="3041043at2759"/>
<organism evidence="1 2">
    <name type="scientific">Auricularia subglabra (strain TFB-10046 / SS5)</name>
    <name type="common">White-rot fungus</name>
    <name type="synonym">Auricularia delicata (strain TFB10046)</name>
    <dbReference type="NCBI Taxonomy" id="717982"/>
    <lineage>
        <taxon>Eukaryota</taxon>
        <taxon>Fungi</taxon>
        <taxon>Dikarya</taxon>
        <taxon>Basidiomycota</taxon>
        <taxon>Agaricomycotina</taxon>
        <taxon>Agaricomycetes</taxon>
        <taxon>Auriculariales</taxon>
        <taxon>Auriculariaceae</taxon>
        <taxon>Auricularia</taxon>
    </lineage>
</organism>
<dbReference type="InParanoid" id="J0WVH4"/>
<keyword evidence="2" id="KW-1185">Reference proteome</keyword>
<dbReference type="Proteomes" id="UP000006514">
    <property type="component" value="Unassembled WGS sequence"/>
</dbReference>
<dbReference type="EMBL" id="JH687830">
    <property type="protein sequence ID" value="EJD38114.1"/>
    <property type="molecule type" value="Genomic_DNA"/>
</dbReference>
<dbReference type="KEGG" id="adl:AURDEDRAFT_129070"/>
<protein>
    <submittedName>
        <fullName evidence="1">Uncharacterized protein</fullName>
    </submittedName>
</protein>
<proteinExistence type="predicted"/>
<sequence length="358" mass="41360">MTNSSIYAHYKATLWSLFDVRRLLWPFFDDPDDFRELQARTGLLISGSQCLQLLERSWYGPRDLDLYVAQEPAFVVIQWLCTHGYGLRRRNWSNVVLDSGFTLREFNEVAIQSAYDLRPGQLLFRFSGRGRSIDLIVSSKCALLSVMDFHSTAVMNFIASDYIVSLFPHGTFVARKSLVMGANRSTRTLAALEKYRARGFEPVYDVRESIAFSPGYRWIVDADARDEFTDVRGPVLDKDARARACWIVPLPPIPASYGRATFWSQSRLDLVRFHCAERLCGLSFWYRNGWKVVVHADGGVSLDCTTLRYGEPLQYCVPPEFGAYFEEHVFVRLSPRRMEKGRMMDYWVKDFRLDNLGR</sequence>
<reference evidence="2" key="1">
    <citation type="journal article" date="2012" name="Science">
        <title>The Paleozoic origin of enzymatic lignin decomposition reconstructed from 31 fungal genomes.</title>
        <authorList>
            <person name="Floudas D."/>
            <person name="Binder M."/>
            <person name="Riley R."/>
            <person name="Barry K."/>
            <person name="Blanchette R.A."/>
            <person name="Henrissat B."/>
            <person name="Martinez A.T."/>
            <person name="Otillar R."/>
            <person name="Spatafora J.W."/>
            <person name="Yadav J.S."/>
            <person name="Aerts A."/>
            <person name="Benoit I."/>
            <person name="Boyd A."/>
            <person name="Carlson A."/>
            <person name="Copeland A."/>
            <person name="Coutinho P.M."/>
            <person name="de Vries R.P."/>
            <person name="Ferreira P."/>
            <person name="Findley K."/>
            <person name="Foster B."/>
            <person name="Gaskell J."/>
            <person name="Glotzer D."/>
            <person name="Gorecki P."/>
            <person name="Heitman J."/>
            <person name="Hesse C."/>
            <person name="Hori C."/>
            <person name="Igarashi K."/>
            <person name="Jurgens J.A."/>
            <person name="Kallen N."/>
            <person name="Kersten P."/>
            <person name="Kohler A."/>
            <person name="Kuees U."/>
            <person name="Kumar T.K.A."/>
            <person name="Kuo A."/>
            <person name="LaButti K."/>
            <person name="Larrondo L.F."/>
            <person name="Lindquist E."/>
            <person name="Ling A."/>
            <person name="Lombard V."/>
            <person name="Lucas S."/>
            <person name="Lundell T."/>
            <person name="Martin R."/>
            <person name="McLaughlin D.J."/>
            <person name="Morgenstern I."/>
            <person name="Morin E."/>
            <person name="Murat C."/>
            <person name="Nagy L.G."/>
            <person name="Nolan M."/>
            <person name="Ohm R.A."/>
            <person name="Patyshakuliyeva A."/>
            <person name="Rokas A."/>
            <person name="Ruiz-Duenas F.J."/>
            <person name="Sabat G."/>
            <person name="Salamov A."/>
            <person name="Samejima M."/>
            <person name="Schmutz J."/>
            <person name="Slot J.C."/>
            <person name="St John F."/>
            <person name="Stenlid J."/>
            <person name="Sun H."/>
            <person name="Sun S."/>
            <person name="Syed K."/>
            <person name="Tsang A."/>
            <person name="Wiebenga A."/>
            <person name="Young D."/>
            <person name="Pisabarro A."/>
            <person name="Eastwood D.C."/>
            <person name="Martin F."/>
            <person name="Cullen D."/>
            <person name="Grigoriev I.V."/>
            <person name="Hibbett D.S."/>
        </authorList>
    </citation>
    <scope>NUCLEOTIDE SEQUENCE [LARGE SCALE GENOMIC DNA]</scope>
    <source>
        <strain evidence="2">TFB10046</strain>
    </source>
</reference>
<dbReference type="AlphaFoldDB" id="J0WVH4"/>
<evidence type="ECO:0000313" key="2">
    <source>
        <dbReference type="Proteomes" id="UP000006514"/>
    </source>
</evidence>